<dbReference type="SMART" id="SM00878">
    <property type="entry name" value="Biotin_carb_C"/>
    <property type="match status" value="1"/>
</dbReference>
<dbReference type="Proteomes" id="UP000067626">
    <property type="component" value="Chromosome"/>
</dbReference>
<keyword evidence="13" id="KW-0444">Lipid biosynthesis</keyword>
<dbReference type="InterPro" id="IPR005479">
    <property type="entry name" value="CPAse_ATP-bd"/>
</dbReference>
<evidence type="ECO:0000313" key="17">
    <source>
        <dbReference type="Proteomes" id="UP000067626"/>
    </source>
</evidence>
<dbReference type="NCBIfam" id="TIGR00514">
    <property type="entry name" value="accC"/>
    <property type="match status" value="1"/>
</dbReference>
<dbReference type="EC" id="6.3.4.14" evidence="4 13"/>
<dbReference type="AlphaFoldDB" id="A0A0K1EJ97"/>
<dbReference type="Gene3D" id="3.30.470.20">
    <property type="entry name" value="ATP-grasp fold, B domain"/>
    <property type="match status" value="1"/>
</dbReference>
<dbReference type="PANTHER" id="PTHR48095">
    <property type="entry name" value="PYRUVATE CARBOXYLASE SUBUNIT A"/>
    <property type="match status" value="1"/>
</dbReference>
<dbReference type="PROSITE" id="PS00866">
    <property type="entry name" value="CPSASE_1"/>
    <property type="match status" value="1"/>
</dbReference>
<comment type="pathway">
    <text evidence="2 13">Lipid metabolism; malonyl-CoA biosynthesis; malonyl-CoA from acetyl-CoA: step 1/1.</text>
</comment>
<keyword evidence="6" id="KW-0479">Metal-binding</keyword>
<evidence type="ECO:0000256" key="6">
    <source>
        <dbReference type="ARBA" id="ARBA00022723"/>
    </source>
</evidence>
<proteinExistence type="predicted"/>
<feature type="domain" description="ATP-grasp" evidence="14">
    <location>
        <begin position="120"/>
        <end position="316"/>
    </location>
</feature>
<dbReference type="InterPro" id="IPR016185">
    <property type="entry name" value="PreATP-grasp_dom_sf"/>
</dbReference>
<dbReference type="Pfam" id="PF00289">
    <property type="entry name" value="Biotin_carb_N"/>
    <property type="match status" value="1"/>
</dbReference>
<evidence type="ECO:0000259" key="15">
    <source>
        <dbReference type="PROSITE" id="PS50979"/>
    </source>
</evidence>
<dbReference type="UniPathway" id="UPA00655">
    <property type="reaction ID" value="UER00711"/>
</dbReference>
<dbReference type="SUPFAM" id="SSF56059">
    <property type="entry name" value="Glutathione synthetase ATP-binding domain-like"/>
    <property type="match status" value="1"/>
</dbReference>
<organism evidence="16 17">
    <name type="scientific">Chondromyces crocatus</name>
    <dbReference type="NCBI Taxonomy" id="52"/>
    <lineage>
        <taxon>Bacteria</taxon>
        <taxon>Pseudomonadati</taxon>
        <taxon>Myxococcota</taxon>
        <taxon>Polyangia</taxon>
        <taxon>Polyangiales</taxon>
        <taxon>Polyangiaceae</taxon>
        <taxon>Chondromyces</taxon>
    </lineage>
</organism>
<dbReference type="FunFam" id="3.40.50.20:FF:000010">
    <property type="entry name" value="Propionyl-CoA carboxylase subunit alpha"/>
    <property type="match status" value="1"/>
</dbReference>
<dbReference type="PANTHER" id="PTHR48095:SF2">
    <property type="entry name" value="BIOTIN CARBOXYLASE, CHLOROPLASTIC"/>
    <property type="match status" value="1"/>
</dbReference>
<dbReference type="InterPro" id="IPR011764">
    <property type="entry name" value="Biotin_carboxylation_dom"/>
</dbReference>
<evidence type="ECO:0000256" key="7">
    <source>
        <dbReference type="ARBA" id="ARBA00022741"/>
    </source>
</evidence>
<comment type="subunit">
    <text evidence="3 13">Acetyl-CoA carboxylase is a heterohexamer of biotin carboxyl carrier protein, biotin carboxylase and the two subunits of carboxyl transferase in a 2:2 complex.</text>
</comment>
<evidence type="ECO:0000256" key="13">
    <source>
        <dbReference type="RuleBase" id="RU365063"/>
    </source>
</evidence>
<accession>A0A0K1EJ97</accession>
<dbReference type="FunFam" id="3.30.1490.20:FF:000003">
    <property type="entry name" value="acetyl-CoA carboxylase isoform X1"/>
    <property type="match status" value="1"/>
</dbReference>
<dbReference type="InterPro" id="IPR005481">
    <property type="entry name" value="BC-like_N"/>
</dbReference>
<dbReference type="SUPFAM" id="SSF51246">
    <property type="entry name" value="Rudiment single hybrid motif"/>
    <property type="match status" value="1"/>
</dbReference>
<dbReference type="GO" id="GO:0004075">
    <property type="term" value="F:biotin carboxylase activity"/>
    <property type="evidence" value="ECO:0007669"/>
    <property type="project" value="UniProtKB-EC"/>
</dbReference>
<dbReference type="SUPFAM" id="SSF52440">
    <property type="entry name" value="PreATP-grasp domain"/>
    <property type="match status" value="1"/>
</dbReference>
<dbReference type="STRING" id="52.CMC5_051030"/>
<evidence type="ECO:0000259" key="14">
    <source>
        <dbReference type="PROSITE" id="PS50975"/>
    </source>
</evidence>
<evidence type="ECO:0000256" key="9">
    <source>
        <dbReference type="ARBA" id="ARBA00022842"/>
    </source>
</evidence>
<keyword evidence="7 12" id="KW-0547">Nucleotide-binding</keyword>
<keyword evidence="17" id="KW-1185">Reference proteome</keyword>
<dbReference type="GO" id="GO:0006633">
    <property type="term" value="P:fatty acid biosynthetic process"/>
    <property type="evidence" value="ECO:0007669"/>
    <property type="project" value="UniProtKB-KW"/>
</dbReference>
<dbReference type="GO" id="GO:0005524">
    <property type="term" value="F:ATP binding"/>
    <property type="evidence" value="ECO:0007669"/>
    <property type="project" value="UniProtKB-UniRule"/>
</dbReference>
<keyword evidence="13" id="KW-0275">Fatty acid biosynthesis</keyword>
<dbReference type="GO" id="GO:0046872">
    <property type="term" value="F:metal ion binding"/>
    <property type="evidence" value="ECO:0007669"/>
    <property type="project" value="UniProtKB-KW"/>
</dbReference>
<name>A0A0K1EJ97_CHOCO</name>
<keyword evidence="13" id="KW-0276">Fatty acid metabolism</keyword>
<dbReference type="NCBIfam" id="NF006367">
    <property type="entry name" value="PRK08591.1"/>
    <property type="match status" value="1"/>
</dbReference>
<dbReference type="Pfam" id="PF02785">
    <property type="entry name" value="Biotin_carb_C"/>
    <property type="match status" value="1"/>
</dbReference>
<evidence type="ECO:0000256" key="8">
    <source>
        <dbReference type="ARBA" id="ARBA00022840"/>
    </source>
</evidence>
<dbReference type="InterPro" id="IPR005482">
    <property type="entry name" value="Biotin_COase_C"/>
</dbReference>
<dbReference type="InterPro" id="IPR004549">
    <property type="entry name" value="Acetyl_CoA_COase_biotin_COase"/>
</dbReference>
<dbReference type="InterPro" id="IPR011761">
    <property type="entry name" value="ATP-grasp"/>
</dbReference>
<sequence length="448" mass="49309">MFKKILIANRGEIAMRIIRASRILGIRTVAIHSEADAGALHVRFADEAVCIGPTDAAKSYLNIPQIIAAAEVTGADAIHPGYGFLSESAHFADVCRKCRLTFIGPTPEAMRTWGDKVAARAAARRFGLPLLPGTGVLKDAVEAAREAAQIGYPVILKAAGGGGGRGMRVVREEDELARAFDTATREASASFKNPNIYLERFIEEPRHIEFQVLADQHGQVWTLGERECSLQRRHQKVIEEAPSPSMTNDRRITMSDIVRGAMKETGYTTLGTLEFLMDEGGELYFMEMNTRLQVEHPVTELVTGVDLVEQQIRAAAGERLRLPDTRPWSFRGHAIECRINAEDPRTFTPWPGHITEYHAPGGGGVRVDSGVYGGWRVPSAYDALLAKVITHGPNRAEAIAKMRCALDEFIIGGIRTNIPLHQALLRDPEVIEGRMSTRTIERVVARGF</sequence>
<protein>
    <recommendedName>
        <fullName evidence="4 13">Biotin carboxylase</fullName>
        <ecNumber evidence="4 13">6.3.4.14</ecNumber>
    </recommendedName>
    <alternativeName>
        <fullName evidence="13">Acetyl-coenzyme A carboxylase biotin carboxylase subunit A</fullName>
    </alternativeName>
</protein>
<reference evidence="16 17" key="1">
    <citation type="submission" date="2015-07" db="EMBL/GenBank/DDBJ databases">
        <title>Genome analysis of myxobacterium Chondromyces crocatus Cm c5 reveals a high potential for natural compound synthesis and the genetic basis for the loss of fruiting body formation.</title>
        <authorList>
            <person name="Zaburannyi N."/>
            <person name="Bunk B."/>
            <person name="Maier J."/>
            <person name="Overmann J."/>
            <person name="Mueller R."/>
        </authorList>
    </citation>
    <scope>NUCLEOTIDE SEQUENCE [LARGE SCALE GENOMIC DNA]</scope>
    <source>
        <strain evidence="16 17">Cm c5</strain>
    </source>
</reference>
<keyword evidence="13" id="KW-0443">Lipid metabolism</keyword>
<dbReference type="RefSeq" id="WP_050432804.1">
    <property type="nucleotide sequence ID" value="NZ_CP012159.1"/>
</dbReference>
<dbReference type="InterPro" id="IPR051602">
    <property type="entry name" value="ACC_Biotin_Carboxylase"/>
</dbReference>
<keyword evidence="10 13" id="KW-0092">Biotin</keyword>
<dbReference type="PROSITE" id="PS50979">
    <property type="entry name" value="BC"/>
    <property type="match status" value="1"/>
</dbReference>
<evidence type="ECO:0000256" key="11">
    <source>
        <dbReference type="ARBA" id="ARBA00048600"/>
    </source>
</evidence>
<keyword evidence="8 12" id="KW-0067">ATP-binding</keyword>
<dbReference type="PROSITE" id="PS00867">
    <property type="entry name" value="CPSASE_2"/>
    <property type="match status" value="1"/>
</dbReference>
<dbReference type="InterPro" id="IPR011054">
    <property type="entry name" value="Rudment_hybrid_motif"/>
</dbReference>
<evidence type="ECO:0000313" key="16">
    <source>
        <dbReference type="EMBL" id="AKT40946.1"/>
    </source>
</evidence>
<dbReference type="GO" id="GO:2001295">
    <property type="term" value="P:malonyl-CoA biosynthetic process"/>
    <property type="evidence" value="ECO:0007669"/>
    <property type="project" value="UniProtKB-UniPathway"/>
</dbReference>
<evidence type="ECO:0000256" key="4">
    <source>
        <dbReference type="ARBA" id="ARBA00013263"/>
    </source>
</evidence>
<comment type="function">
    <text evidence="1 13">This protein is a component of the acetyl coenzyme A carboxylase complex; first, biotin carboxylase catalyzes the carboxylation of the carrier protein and then the transcarboxylase transfers the carboxyl group to form malonyl-CoA.</text>
</comment>
<dbReference type="KEGG" id="ccro:CMC5_051030"/>
<evidence type="ECO:0000256" key="1">
    <source>
        <dbReference type="ARBA" id="ARBA00003761"/>
    </source>
</evidence>
<evidence type="ECO:0000256" key="2">
    <source>
        <dbReference type="ARBA" id="ARBA00004956"/>
    </source>
</evidence>
<evidence type="ECO:0000256" key="10">
    <source>
        <dbReference type="ARBA" id="ARBA00023267"/>
    </source>
</evidence>
<comment type="catalytic activity">
    <reaction evidence="11 13">
        <text>N(6)-biotinyl-L-lysyl-[protein] + hydrogencarbonate + ATP = N(6)-carboxybiotinyl-L-lysyl-[protein] + ADP + phosphate + H(+)</text>
        <dbReference type="Rhea" id="RHEA:13501"/>
        <dbReference type="Rhea" id="RHEA-COMP:10505"/>
        <dbReference type="Rhea" id="RHEA-COMP:10506"/>
        <dbReference type="ChEBI" id="CHEBI:15378"/>
        <dbReference type="ChEBI" id="CHEBI:17544"/>
        <dbReference type="ChEBI" id="CHEBI:30616"/>
        <dbReference type="ChEBI" id="CHEBI:43474"/>
        <dbReference type="ChEBI" id="CHEBI:83144"/>
        <dbReference type="ChEBI" id="CHEBI:83145"/>
        <dbReference type="ChEBI" id="CHEBI:456216"/>
        <dbReference type="EC" id="6.3.4.14"/>
    </reaction>
</comment>
<dbReference type="PATRIC" id="fig|52.7.peg.5645"/>
<gene>
    <name evidence="16" type="ORF">CMC5_051030</name>
</gene>
<keyword evidence="5 13" id="KW-0436">Ligase</keyword>
<dbReference type="Pfam" id="PF02786">
    <property type="entry name" value="CPSase_L_D2"/>
    <property type="match status" value="1"/>
</dbReference>
<dbReference type="EMBL" id="CP012159">
    <property type="protein sequence ID" value="AKT40946.1"/>
    <property type="molecule type" value="Genomic_DNA"/>
</dbReference>
<evidence type="ECO:0000256" key="5">
    <source>
        <dbReference type="ARBA" id="ARBA00022598"/>
    </source>
</evidence>
<evidence type="ECO:0000256" key="3">
    <source>
        <dbReference type="ARBA" id="ARBA00011750"/>
    </source>
</evidence>
<evidence type="ECO:0000256" key="12">
    <source>
        <dbReference type="PROSITE-ProRule" id="PRU00409"/>
    </source>
</evidence>
<dbReference type="OrthoDB" id="9769961at2"/>
<dbReference type="PROSITE" id="PS50975">
    <property type="entry name" value="ATP_GRASP"/>
    <property type="match status" value="1"/>
</dbReference>
<feature type="domain" description="Biotin carboxylation" evidence="15">
    <location>
        <begin position="1"/>
        <end position="445"/>
    </location>
</feature>
<keyword evidence="9" id="KW-0460">Magnesium</keyword>